<evidence type="ECO:0000256" key="2">
    <source>
        <dbReference type="ARBA" id="ARBA00022771"/>
    </source>
</evidence>
<reference evidence="4" key="2">
    <citation type="submission" date="2020-11" db="EMBL/GenBank/DDBJ databases">
        <authorList>
            <person name="McCartney M.A."/>
            <person name="Auch B."/>
            <person name="Kono T."/>
            <person name="Mallez S."/>
            <person name="Becker A."/>
            <person name="Gohl D.M."/>
            <person name="Silverstein K.A.T."/>
            <person name="Koren S."/>
            <person name="Bechman K.B."/>
            <person name="Herman A."/>
            <person name="Abrahante J.E."/>
            <person name="Garbe J."/>
        </authorList>
    </citation>
    <scope>NUCLEOTIDE SEQUENCE</scope>
    <source>
        <strain evidence="4">Duluth1</strain>
        <tissue evidence="4">Whole animal</tissue>
    </source>
</reference>
<proteinExistence type="predicted"/>
<gene>
    <name evidence="4" type="ORF">DPMN_082780</name>
</gene>
<reference evidence="4" key="1">
    <citation type="journal article" date="2019" name="bioRxiv">
        <title>The Genome of the Zebra Mussel, Dreissena polymorpha: A Resource for Invasive Species Research.</title>
        <authorList>
            <person name="McCartney M.A."/>
            <person name="Auch B."/>
            <person name="Kono T."/>
            <person name="Mallez S."/>
            <person name="Zhang Y."/>
            <person name="Obille A."/>
            <person name="Becker A."/>
            <person name="Abrahante J.E."/>
            <person name="Garbe J."/>
            <person name="Badalamenti J.P."/>
            <person name="Herman A."/>
            <person name="Mangelson H."/>
            <person name="Liachko I."/>
            <person name="Sullivan S."/>
            <person name="Sone E.D."/>
            <person name="Koren S."/>
            <person name="Silverstein K.A.T."/>
            <person name="Beckman K.B."/>
            <person name="Gohl D.M."/>
        </authorList>
    </citation>
    <scope>NUCLEOTIDE SEQUENCE</scope>
    <source>
        <strain evidence="4">Duluth1</strain>
        <tissue evidence="4">Whole animal</tissue>
    </source>
</reference>
<keyword evidence="3" id="KW-0862">Zinc</keyword>
<sequence length="213" mass="23822">MAYGNISRDITIGFEPEKLRKEKAELATSASAFKYKNSYSSSGDGLIVLSDGYTAGLRPQEASTGASVTGPIRRAEAEWYTQHSESRNNTRCKQEYLKETCVDNLQIDTELFDAALRILNNGGNASPTVDDVLTCIEEIHAREVEINKVPESPTEEYRRLSTKVKCQKCKVKERSALFIPCGHLQMCIDCSRDVTRCTVCYKTVKEIVKTFMG</sequence>
<dbReference type="InterPro" id="IPR011029">
    <property type="entry name" value="DEATH-like_dom_sf"/>
</dbReference>
<keyword evidence="1" id="KW-0479">Metal-binding</keyword>
<dbReference type="FunFam" id="1.10.1170.10:FF:000002">
    <property type="entry name" value="Baculoviral IAP repeat containing 7"/>
    <property type="match status" value="1"/>
</dbReference>
<dbReference type="AlphaFoldDB" id="A0A9D3Y7I3"/>
<dbReference type="Gene3D" id="1.10.533.10">
    <property type="entry name" value="Death Domain, Fas"/>
    <property type="match status" value="1"/>
</dbReference>
<keyword evidence="2" id="KW-0863">Zinc-finger</keyword>
<keyword evidence="5" id="KW-1185">Reference proteome</keyword>
<evidence type="ECO:0000313" key="5">
    <source>
        <dbReference type="Proteomes" id="UP000828390"/>
    </source>
</evidence>
<organism evidence="4 5">
    <name type="scientific">Dreissena polymorpha</name>
    <name type="common">Zebra mussel</name>
    <name type="synonym">Mytilus polymorpha</name>
    <dbReference type="NCBI Taxonomy" id="45954"/>
    <lineage>
        <taxon>Eukaryota</taxon>
        <taxon>Metazoa</taxon>
        <taxon>Spiralia</taxon>
        <taxon>Lophotrochozoa</taxon>
        <taxon>Mollusca</taxon>
        <taxon>Bivalvia</taxon>
        <taxon>Autobranchia</taxon>
        <taxon>Heteroconchia</taxon>
        <taxon>Euheterodonta</taxon>
        <taxon>Imparidentia</taxon>
        <taxon>Neoheterodontei</taxon>
        <taxon>Myida</taxon>
        <taxon>Dreissenoidea</taxon>
        <taxon>Dreissenidae</taxon>
        <taxon>Dreissena</taxon>
    </lineage>
</organism>
<accession>A0A9D3Y7I3</accession>
<evidence type="ECO:0000256" key="1">
    <source>
        <dbReference type="ARBA" id="ARBA00022723"/>
    </source>
</evidence>
<name>A0A9D3Y7I3_DREPO</name>
<dbReference type="Proteomes" id="UP000828390">
    <property type="component" value="Unassembled WGS sequence"/>
</dbReference>
<dbReference type="Pfam" id="PF13920">
    <property type="entry name" value="zf-C3HC4_3"/>
    <property type="match status" value="1"/>
</dbReference>
<comment type="caution">
    <text evidence="4">The sequence shown here is derived from an EMBL/GenBank/DDBJ whole genome shotgun (WGS) entry which is preliminary data.</text>
</comment>
<dbReference type="GO" id="GO:0008270">
    <property type="term" value="F:zinc ion binding"/>
    <property type="evidence" value="ECO:0007669"/>
    <property type="project" value="UniProtKB-KW"/>
</dbReference>
<dbReference type="Gene3D" id="1.10.1170.10">
    <property type="entry name" value="Inhibitor Of Apoptosis Protein (2mihbC-IAP-1), Chain A"/>
    <property type="match status" value="1"/>
</dbReference>
<evidence type="ECO:0000313" key="4">
    <source>
        <dbReference type="EMBL" id="KAH3695323.1"/>
    </source>
</evidence>
<evidence type="ECO:0008006" key="6">
    <source>
        <dbReference type="Google" id="ProtNLM"/>
    </source>
</evidence>
<dbReference type="EMBL" id="JAIWYP010000016">
    <property type="protein sequence ID" value="KAH3695323.1"/>
    <property type="molecule type" value="Genomic_DNA"/>
</dbReference>
<protein>
    <recommendedName>
        <fullName evidence="6">RING-type domain-containing protein</fullName>
    </recommendedName>
</protein>
<evidence type="ECO:0000256" key="3">
    <source>
        <dbReference type="ARBA" id="ARBA00022833"/>
    </source>
</evidence>